<sequence length="349" mass="39571">MIGDALKIFEELKLWDDLIHCYWYAFMTQGLNHFEYLSLVHLFFLPTYVIKVSHDILLEKKAAAVELIMARLCEMLNDPRLWLSIVLYIFLRCSFGDVTKKDTHYEKALEVSNNRSARAKRSLARSAYNKGNYEVSKVLCFHLMLDLYGKCNVFGEAKTLIFCALTLIGVLRNPYREAAMALNSLHPDGWFALGAIGIVAQERFRNSSGKIEENRKNDAHKIYKSLNGGNDLKHREAYKILVREPRWANLRDDELNHAVNIPRNVAIKTSDNSSPGNSVGPSNLSEDPDVLPTPQSVGPNFDLDGLLYKGRSRLIGQKLYQKNLASQKAMEGVTASSSDVQKMLDELRL</sequence>
<dbReference type="InterPro" id="IPR044244">
    <property type="entry name" value="TTC27/Emw1"/>
</dbReference>
<dbReference type="Proteomes" id="UP000541444">
    <property type="component" value="Unassembled WGS sequence"/>
</dbReference>
<feature type="compositionally biased region" description="Low complexity" evidence="3">
    <location>
        <begin position="270"/>
        <end position="285"/>
    </location>
</feature>
<gene>
    <name evidence="4" type="ORF">GIB67_032266</name>
</gene>
<dbReference type="PANTHER" id="PTHR16193">
    <property type="entry name" value="TETRATRICOPEPTIDE REPEAT PROTEIN 27"/>
    <property type="match status" value="1"/>
</dbReference>
<organism evidence="4 5">
    <name type="scientific">Kingdonia uniflora</name>
    <dbReference type="NCBI Taxonomy" id="39325"/>
    <lineage>
        <taxon>Eukaryota</taxon>
        <taxon>Viridiplantae</taxon>
        <taxon>Streptophyta</taxon>
        <taxon>Embryophyta</taxon>
        <taxon>Tracheophyta</taxon>
        <taxon>Spermatophyta</taxon>
        <taxon>Magnoliopsida</taxon>
        <taxon>Ranunculales</taxon>
        <taxon>Circaeasteraceae</taxon>
        <taxon>Kingdonia</taxon>
    </lineage>
</organism>
<proteinExistence type="predicted"/>
<comment type="caution">
    <text evidence="4">The sequence shown here is derived from an EMBL/GenBank/DDBJ whole genome shotgun (WGS) entry which is preliminary data.</text>
</comment>
<keyword evidence="1" id="KW-0677">Repeat</keyword>
<reference evidence="4 5" key="1">
    <citation type="journal article" date="2020" name="IScience">
        <title>Genome Sequencing of the Endangered Kingdonia uniflora (Circaeasteraceae, Ranunculales) Reveals Potential Mechanisms of Evolutionary Specialization.</title>
        <authorList>
            <person name="Sun Y."/>
            <person name="Deng T."/>
            <person name="Zhang A."/>
            <person name="Moore M.J."/>
            <person name="Landis J.B."/>
            <person name="Lin N."/>
            <person name="Zhang H."/>
            <person name="Zhang X."/>
            <person name="Huang J."/>
            <person name="Zhang X."/>
            <person name="Sun H."/>
            <person name="Wang H."/>
        </authorList>
    </citation>
    <scope>NUCLEOTIDE SEQUENCE [LARGE SCALE GENOMIC DNA]</scope>
    <source>
        <strain evidence="4">TB1705</strain>
        <tissue evidence="4">Leaf</tissue>
    </source>
</reference>
<evidence type="ECO:0000313" key="4">
    <source>
        <dbReference type="EMBL" id="KAF6159495.1"/>
    </source>
</evidence>
<name>A0A7J7MX43_9MAGN</name>
<evidence type="ECO:0000256" key="1">
    <source>
        <dbReference type="ARBA" id="ARBA00022737"/>
    </source>
</evidence>
<evidence type="ECO:0000256" key="3">
    <source>
        <dbReference type="SAM" id="MobiDB-lite"/>
    </source>
</evidence>
<keyword evidence="2" id="KW-0802">TPR repeat</keyword>
<dbReference type="OrthoDB" id="1719824at2759"/>
<dbReference type="EMBL" id="JACGCM010001193">
    <property type="protein sequence ID" value="KAF6159495.1"/>
    <property type="molecule type" value="Genomic_DNA"/>
</dbReference>
<evidence type="ECO:0000313" key="5">
    <source>
        <dbReference type="Proteomes" id="UP000541444"/>
    </source>
</evidence>
<dbReference type="AlphaFoldDB" id="A0A7J7MX43"/>
<protein>
    <submittedName>
        <fullName evidence="4">Uncharacterized protein</fullName>
    </submittedName>
</protein>
<feature type="region of interest" description="Disordered" evidence="3">
    <location>
        <begin position="266"/>
        <end position="296"/>
    </location>
</feature>
<accession>A0A7J7MX43</accession>
<evidence type="ECO:0000256" key="2">
    <source>
        <dbReference type="ARBA" id="ARBA00022803"/>
    </source>
</evidence>
<keyword evidence="5" id="KW-1185">Reference proteome</keyword>
<dbReference type="PANTHER" id="PTHR16193:SF0">
    <property type="entry name" value="TETRATRICOPEPTIDE REPEAT PROTEIN 27"/>
    <property type="match status" value="1"/>
</dbReference>